<dbReference type="Gene3D" id="2.60.40.60">
    <property type="entry name" value="Cadherins"/>
    <property type="match status" value="1"/>
</dbReference>
<evidence type="ECO:0000259" key="10">
    <source>
        <dbReference type="PROSITE" id="PS50025"/>
    </source>
</evidence>
<dbReference type="GO" id="GO:0005509">
    <property type="term" value="F:calcium ion binding"/>
    <property type="evidence" value="ECO:0007669"/>
    <property type="project" value="UniProtKB-UniRule"/>
</dbReference>
<feature type="domain" description="EGF-like" evidence="11">
    <location>
        <begin position="738"/>
        <end position="776"/>
    </location>
</feature>
<evidence type="ECO:0000256" key="3">
    <source>
        <dbReference type="ARBA" id="ARBA00022837"/>
    </source>
</evidence>
<dbReference type="PROSITE" id="PS01187">
    <property type="entry name" value="EGF_CA"/>
    <property type="match status" value="1"/>
</dbReference>
<evidence type="ECO:0008006" key="15">
    <source>
        <dbReference type="Google" id="ProtNLM"/>
    </source>
</evidence>
<dbReference type="InterPro" id="IPR000152">
    <property type="entry name" value="EGF-type_Asp/Asn_hydroxyl_site"/>
</dbReference>
<dbReference type="CDD" id="cd11304">
    <property type="entry name" value="Cadherin_repeat"/>
    <property type="match status" value="2"/>
</dbReference>
<name>A0AAE1PVE9_9EUCA</name>
<evidence type="ECO:0000256" key="5">
    <source>
        <dbReference type="ARBA" id="ARBA00023157"/>
    </source>
</evidence>
<dbReference type="InterPro" id="IPR001791">
    <property type="entry name" value="Laminin_G"/>
</dbReference>
<feature type="disulfide bond" evidence="7">
    <location>
        <begin position="766"/>
        <end position="775"/>
    </location>
</feature>
<dbReference type="SMART" id="SM00181">
    <property type="entry name" value="EGF"/>
    <property type="match status" value="3"/>
</dbReference>
<comment type="caution">
    <text evidence="7">Lacks conserved residue(s) required for the propagation of feature annotation.</text>
</comment>
<feature type="compositionally biased region" description="Basic and acidic residues" evidence="8">
    <location>
        <begin position="1213"/>
        <end position="1226"/>
    </location>
</feature>
<dbReference type="SUPFAM" id="SSF49899">
    <property type="entry name" value="Concanavalin A-like lectins/glucanases"/>
    <property type="match status" value="2"/>
</dbReference>
<feature type="compositionally biased region" description="Low complexity" evidence="8">
    <location>
        <begin position="645"/>
        <end position="657"/>
    </location>
</feature>
<feature type="region of interest" description="Disordered" evidence="8">
    <location>
        <begin position="945"/>
        <end position="975"/>
    </location>
</feature>
<feature type="region of interest" description="Disordered" evidence="8">
    <location>
        <begin position="1112"/>
        <end position="1144"/>
    </location>
</feature>
<dbReference type="InterPro" id="IPR000742">
    <property type="entry name" value="EGF"/>
</dbReference>
<proteinExistence type="predicted"/>
<evidence type="ECO:0000256" key="1">
    <source>
        <dbReference type="ARBA" id="ARBA00004370"/>
    </source>
</evidence>
<dbReference type="GO" id="GO:0016342">
    <property type="term" value="C:catenin complex"/>
    <property type="evidence" value="ECO:0007669"/>
    <property type="project" value="TreeGrafter"/>
</dbReference>
<dbReference type="InterPro" id="IPR018097">
    <property type="entry name" value="EGF_Ca-bd_CS"/>
</dbReference>
<dbReference type="SUPFAM" id="SSF57196">
    <property type="entry name" value="EGF/Laminin"/>
    <property type="match status" value="1"/>
</dbReference>
<dbReference type="InterPro" id="IPR027397">
    <property type="entry name" value="Catenin-bd_sf"/>
</dbReference>
<dbReference type="Pfam" id="PF02210">
    <property type="entry name" value="Laminin_G_2"/>
    <property type="match status" value="2"/>
</dbReference>
<dbReference type="Gene3D" id="2.60.120.200">
    <property type="match status" value="2"/>
</dbReference>
<keyword evidence="9" id="KW-0812">Transmembrane</keyword>
<dbReference type="PROSITE" id="PS00022">
    <property type="entry name" value="EGF_1"/>
    <property type="match status" value="2"/>
</dbReference>
<feature type="transmembrane region" description="Helical" evidence="9">
    <location>
        <begin position="1082"/>
        <end position="1104"/>
    </location>
</feature>
<dbReference type="InterPro" id="IPR013320">
    <property type="entry name" value="ConA-like_dom_sf"/>
</dbReference>
<evidence type="ECO:0000256" key="6">
    <source>
        <dbReference type="PROSITE-ProRule" id="PRU00043"/>
    </source>
</evidence>
<feature type="domain" description="Laminin G" evidence="10">
    <location>
        <begin position="517"/>
        <end position="737"/>
    </location>
</feature>
<dbReference type="GO" id="GO:0016477">
    <property type="term" value="P:cell migration"/>
    <property type="evidence" value="ECO:0007669"/>
    <property type="project" value="TreeGrafter"/>
</dbReference>
<gene>
    <name evidence="13" type="ORF">Pmani_014399</name>
</gene>
<evidence type="ECO:0000256" key="8">
    <source>
        <dbReference type="SAM" id="MobiDB-lite"/>
    </source>
</evidence>
<dbReference type="Gene3D" id="2.10.25.10">
    <property type="entry name" value="Laminin"/>
    <property type="match status" value="1"/>
</dbReference>
<comment type="subcellular location">
    <subcellularLocation>
        <location evidence="1">Membrane</location>
    </subcellularLocation>
</comment>
<dbReference type="PROSITE" id="PS50268">
    <property type="entry name" value="CADHERIN_2"/>
    <property type="match status" value="2"/>
</dbReference>
<dbReference type="SMART" id="SM00179">
    <property type="entry name" value="EGF_CA"/>
    <property type="match status" value="1"/>
</dbReference>
<dbReference type="Proteomes" id="UP001292094">
    <property type="component" value="Unassembled WGS sequence"/>
</dbReference>
<dbReference type="GO" id="GO:0001736">
    <property type="term" value="P:establishment of planar polarity"/>
    <property type="evidence" value="ECO:0007669"/>
    <property type="project" value="UniProtKB-ARBA"/>
</dbReference>
<dbReference type="GO" id="GO:0007163">
    <property type="term" value="P:establishment or maintenance of cell polarity"/>
    <property type="evidence" value="ECO:0007669"/>
    <property type="project" value="UniProtKB-ARBA"/>
</dbReference>
<feature type="domain" description="Cadherin" evidence="12">
    <location>
        <begin position="2"/>
        <end position="28"/>
    </location>
</feature>
<dbReference type="InterPro" id="IPR039808">
    <property type="entry name" value="Cadherin"/>
</dbReference>
<evidence type="ECO:0000256" key="7">
    <source>
        <dbReference type="PROSITE-ProRule" id="PRU00076"/>
    </source>
</evidence>
<dbReference type="CDD" id="cd00110">
    <property type="entry name" value="LamG"/>
    <property type="match status" value="2"/>
</dbReference>
<feature type="compositionally biased region" description="Low complexity" evidence="8">
    <location>
        <begin position="949"/>
        <end position="972"/>
    </location>
</feature>
<evidence type="ECO:0000256" key="4">
    <source>
        <dbReference type="ARBA" id="ARBA00023136"/>
    </source>
</evidence>
<feature type="compositionally biased region" description="Low complexity" evidence="8">
    <location>
        <begin position="1125"/>
        <end position="1144"/>
    </location>
</feature>
<dbReference type="PROSITE" id="PS01186">
    <property type="entry name" value="EGF_2"/>
    <property type="match status" value="2"/>
</dbReference>
<dbReference type="PRINTS" id="PR00205">
    <property type="entry name" value="CADHERIN"/>
</dbReference>
<keyword evidence="7" id="KW-0245">EGF-like domain</keyword>
<dbReference type="GO" id="GO:0009887">
    <property type="term" value="P:animal organ morphogenesis"/>
    <property type="evidence" value="ECO:0007669"/>
    <property type="project" value="UniProtKB-ARBA"/>
</dbReference>
<dbReference type="CDD" id="cd00054">
    <property type="entry name" value="EGF_CA"/>
    <property type="match status" value="1"/>
</dbReference>
<dbReference type="EMBL" id="JAWZYT010001232">
    <property type="protein sequence ID" value="KAK4314245.1"/>
    <property type="molecule type" value="Genomic_DNA"/>
</dbReference>
<feature type="domain" description="Laminin G" evidence="10">
    <location>
        <begin position="779"/>
        <end position="989"/>
    </location>
</feature>
<accession>A0AAE1PVE9</accession>
<evidence type="ECO:0000259" key="12">
    <source>
        <dbReference type="PROSITE" id="PS50268"/>
    </source>
</evidence>
<dbReference type="PROSITE" id="PS50026">
    <property type="entry name" value="EGF_3"/>
    <property type="match status" value="2"/>
</dbReference>
<comment type="caution">
    <text evidence="13">The sequence shown here is derived from an EMBL/GenBank/DDBJ whole genome shotgun (WGS) entry which is preliminary data.</text>
</comment>
<feature type="region of interest" description="Disordered" evidence="8">
    <location>
        <begin position="1205"/>
        <end position="1336"/>
    </location>
</feature>
<keyword evidence="5 7" id="KW-1015">Disulfide bond</keyword>
<dbReference type="PANTHER" id="PTHR24027">
    <property type="entry name" value="CADHERIN-23"/>
    <property type="match status" value="1"/>
</dbReference>
<dbReference type="GO" id="GO:0045296">
    <property type="term" value="F:cadherin binding"/>
    <property type="evidence" value="ECO:0007669"/>
    <property type="project" value="TreeGrafter"/>
</dbReference>
<feature type="region of interest" description="Disordered" evidence="8">
    <location>
        <begin position="636"/>
        <end position="662"/>
    </location>
</feature>
<keyword evidence="14" id="KW-1185">Reference proteome</keyword>
<dbReference type="InterPro" id="IPR020894">
    <property type="entry name" value="Cadherin_CS"/>
</dbReference>
<keyword evidence="3 6" id="KW-0106">Calcium</keyword>
<dbReference type="PROSITE" id="PS50025">
    <property type="entry name" value="LAM_G_DOMAIN"/>
    <property type="match status" value="2"/>
</dbReference>
<feature type="disulfide bond" evidence="7">
    <location>
        <begin position="1058"/>
        <end position="1067"/>
    </location>
</feature>
<keyword evidence="9" id="KW-1133">Transmembrane helix</keyword>
<evidence type="ECO:0000259" key="11">
    <source>
        <dbReference type="PROSITE" id="PS50026"/>
    </source>
</evidence>
<feature type="compositionally biased region" description="Basic residues" evidence="8">
    <location>
        <begin position="244"/>
        <end position="276"/>
    </location>
</feature>
<feature type="region of interest" description="Disordered" evidence="8">
    <location>
        <begin position="181"/>
        <end position="283"/>
    </location>
</feature>
<feature type="domain" description="Cadherin" evidence="12">
    <location>
        <begin position="28"/>
        <end position="145"/>
    </location>
</feature>
<keyword evidence="4 9" id="KW-0472">Membrane</keyword>
<dbReference type="GO" id="GO:0008013">
    <property type="term" value="F:beta-catenin binding"/>
    <property type="evidence" value="ECO:0007669"/>
    <property type="project" value="TreeGrafter"/>
</dbReference>
<reference evidence="13" key="1">
    <citation type="submission" date="2023-11" db="EMBL/GenBank/DDBJ databases">
        <title>Genome assemblies of two species of porcelain crab, Petrolisthes cinctipes and Petrolisthes manimaculis (Anomura: Porcellanidae).</title>
        <authorList>
            <person name="Angst P."/>
        </authorList>
    </citation>
    <scope>NUCLEOTIDE SEQUENCE</scope>
    <source>
        <strain evidence="13">PB745_02</strain>
        <tissue evidence="13">Gill</tissue>
    </source>
</reference>
<dbReference type="PANTHER" id="PTHR24027:SF438">
    <property type="entry name" value="CADHERIN 23"/>
    <property type="match status" value="1"/>
</dbReference>
<dbReference type="GO" id="GO:0007156">
    <property type="term" value="P:homophilic cell adhesion via plasma membrane adhesion molecules"/>
    <property type="evidence" value="ECO:0007669"/>
    <property type="project" value="InterPro"/>
</dbReference>
<dbReference type="PROSITE" id="PS00232">
    <property type="entry name" value="CADHERIN_1"/>
    <property type="match status" value="1"/>
</dbReference>
<dbReference type="InterPro" id="IPR015919">
    <property type="entry name" value="Cadherin-like_sf"/>
</dbReference>
<dbReference type="Gene3D" id="4.10.900.10">
    <property type="entry name" value="TCF3-CBD (Catenin binding domain)"/>
    <property type="match status" value="1"/>
</dbReference>
<dbReference type="SMART" id="SM00112">
    <property type="entry name" value="CA"/>
    <property type="match status" value="1"/>
</dbReference>
<feature type="compositionally biased region" description="Low complexity" evidence="8">
    <location>
        <begin position="192"/>
        <end position="211"/>
    </location>
</feature>
<dbReference type="InterPro" id="IPR001881">
    <property type="entry name" value="EGF-like_Ca-bd_dom"/>
</dbReference>
<dbReference type="SMART" id="SM00282">
    <property type="entry name" value="LamG"/>
    <property type="match status" value="2"/>
</dbReference>
<evidence type="ECO:0000313" key="14">
    <source>
        <dbReference type="Proteomes" id="UP001292094"/>
    </source>
</evidence>
<dbReference type="InterPro" id="IPR002126">
    <property type="entry name" value="Cadherin-like_dom"/>
</dbReference>
<feature type="compositionally biased region" description="Gly residues" evidence="8">
    <location>
        <begin position="480"/>
        <end position="493"/>
    </location>
</feature>
<feature type="region of interest" description="Disordered" evidence="8">
    <location>
        <begin position="480"/>
        <end position="502"/>
    </location>
</feature>
<dbReference type="PROSITE" id="PS00010">
    <property type="entry name" value="ASX_HYDROXYL"/>
    <property type="match status" value="1"/>
</dbReference>
<organism evidence="13 14">
    <name type="scientific">Petrolisthes manimaculis</name>
    <dbReference type="NCBI Taxonomy" id="1843537"/>
    <lineage>
        <taxon>Eukaryota</taxon>
        <taxon>Metazoa</taxon>
        <taxon>Ecdysozoa</taxon>
        <taxon>Arthropoda</taxon>
        <taxon>Crustacea</taxon>
        <taxon>Multicrustacea</taxon>
        <taxon>Malacostraca</taxon>
        <taxon>Eumalacostraca</taxon>
        <taxon>Eucarida</taxon>
        <taxon>Decapoda</taxon>
        <taxon>Pleocyemata</taxon>
        <taxon>Anomura</taxon>
        <taxon>Galatheoidea</taxon>
        <taxon>Porcellanidae</taxon>
        <taxon>Petrolisthes</taxon>
    </lineage>
</organism>
<evidence type="ECO:0000313" key="13">
    <source>
        <dbReference type="EMBL" id="KAK4314245.1"/>
    </source>
</evidence>
<feature type="compositionally biased region" description="Basic residues" evidence="8">
    <location>
        <begin position="212"/>
        <end position="234"/>
    </location>
</feature>
<protein>
    <recommendedName>
        <fullName evidence="15">Neural-cadherin</fullName>
    </recommendedName>
</protein>
<feature type="compositionally biased region" description="Basic and acidic residues" evidence="8">
    <location>
        <begin position="1245"/>
        <end position="1307"/>
    </location>
</feature>
<evidence type="ECO:0000256" key="9">
    <source>
        <dbReference type="SAM" id="Phobius"/>
    </source>
</evidence>
<feature type="domain" description="EGF-like" evidence="11">
    <location>
        <begin position="1032"/>
        <end position="1068"/>
    </location>
</feature>
<keyword evidence="2" id="KW-0677">Repeat</keyword>
<dbReference type="SUPFAM" id="SSF49313">
    <property type="entry name" value="Cadherin-like"/>
    <property type="match status" value="1"/>
</dbReference>
<evidence type="ECO:0000256" key="2">
    <source>
        <dbReference type="ARBA" id="ARBA00022737"/>
    </source>
</evidence>
<sequence length="1362" mass="149430">MDSGKPIRTTTATLVVDVTDVNDNPPYLAEPRSIQVTENGPPHQRVAQVKFGDPDDWRLGHGPPFTVTLDPRASPYIQSKIKVTLDKNGDDGGGIGLVWTRTSLDREECVMLLVPLLVSDGGWPSLTTTRTLTIHVDDVNDNPMLSAAKTITVHTIHQQQQQQEGGMVSLGRVYVQDPDDWQEGDKTYAWGQQKQQQQQQQQRQQQQIKQYQHQHHHHHQQQQQKIHHHHHHHQQQQQQQQHQIHQHHQKNTQQKQKIHHHHHHHHHHQKQQHQHQQHPGFYLDTHTGHLTMESNTVEGRYELMVRVTDESQGQRGVRANVSIEVKWLSMADLTYATPFTLTTHPHHLVKEREGGESLLKRIERTVSAWVRVRGGVGVSAVWAEAATTTTQQQQQQQTTSTTRVWLVTPGINNLHHILLYRMNELSKILGVGVQEVGVGGCGEAECGAVDVGGVGEEVEGVGVGLDKIGMGGVEEEIGMGVGGGRGRVGGGRGRVGDDMGVRGRGGRGGRGGVCLRRALVKQEGYSVLDMNRWCIPTSETHVRCICPHGTFGSRCKILTRHFHGRLGGGVGVGGEGPMPTQKGGWAGSSSSSSSGGGVILTLNTSYSLADNSWHRIDIIWKDELVELIVDLCSGGMTQSPPSPPTVTSSVTPTLTSSHDLPPDAHTCRGAARLSSTSRVLRTSGMLQVGGVANPSEFILQGLTNTPSLRGCLRNLRINGKLVDLGTGVVSEGSTPGCPQADCSIQGLDCGIHARCEGSPGLLWCECEPGWAGSTCITPTTPVTFLHNSYINVNLSFTPPAYSTSISLRFRTWMKGGELVVLWSRVSGDSWCIHMMEGVVCSVLHIHPTHTTTLCLTRSLVADGQWHSLHAIRYGSASFLMVDDSDDGLYNSSVVLEGRQALRMEGQAAVRLGGSPEYKGLSLVKVHNDLRESCIDDLRISGRRVILPPTNNNNNNNNNNHHNNKQTNNKNNNIGGSSETFTYRSVKEGCYSPSVCYNVTCQSPLTCVDNWRSFQCGCGKGEIYNRNKSICEDENECVWRPCLNGGTCFNIHPGYVCGCSDGFSGQHCHLAAIGGKTSLKISLVALVAILVWCVCILLVVCAFLLHQHHRRSSPRKNLTEAKEGNTHNTKGTTTTTTSTPCQHNNNPNDNLLQLQLLKPPRTKFNNGHPPWTKNPNIADVDVLQVDAAFDTSSTEEQQQQQAILSCLSPTNPENGRRITDVARDRGKKERTRNKNGGRGVGMTDDFNLRDVESDRGKEERMRNKGGGGEERRGGGGEKRGRERGGGEDREVEERRVEERGGEEERRGGGEVPRNSMITDDLRNYAYEGDGSSPGSLSSCLESCNGSDKLLMGGFGEVSNMLDS</sequence>